<feature type="domain" description="DUF58" evidence="3">
    <location>
        <begin position="196"/>
        <end position="281"/>
    </location>
</feature>
<dbReference type="Pfam" id="PF01882">
    <property type="entry name" value="DUF58"/>
    <property type="match status" value="1"/>
</dbReference>
<feature type="transmembrane region" description="Helical" evidence="2">
    <location>
        <begin position="32"/>
        <end position="53"/>
    </location>
</feature>
<comment type="caution">
    <text evidence="4">The sequence shown here is derived from an EMBL/GenBank/DDBJ whole genome shotgun (WGS) entry which is preliminary data.</text>
</comment>
<dbReference type="EMBL" id="JAGIOA010000001">
    <property type="protein sequence ID" value="MBP2379608.1"/>
    <property type="molecule type" value="Genomic_DNA"/>
</dbReference>
<keyword evidence="2" id="KW-1133">Transmembrane helix</keyword>
<keyword evidence="2" id="KW-0472">Membrane</keyword>
<keyword evidence="2" id="KW-0812">Transmembrane</keyword>
<dbReference type="RefSeq" id="WP_210098663.1">
    <property type="nucleotide sequence ID" value="NZ_BAAAIO010000002.1"/>
</dbReference>
<dbReference type="PROSITE" id="PS51257">
    <property type="entry name" value="PROKAR_LIPOPROTEIN"/>
    <property type="match status" value="1"/>
</dbReference>
<dbReference type="PANTHER" id="PTHR34351:SF1">
    <property type="entry name" value="SLR1927 PROTEIN"/>
    <property type="match status" value="1"/>
</dbReference>
<evidence type="ECO:0000256" key="2">
    <source>
        <dbReference type="SAM" id="Phobius"/>
    </source>
</evidence>
<evidence type="ECO:0000259" key="3">
    <source>
        <dbReference type="Pfam" id="PF01882"/>
    </source>
</evidence>
<keyword evidence="5" id="KW-1185">Reference proteome</keyword>
<name>A0ABS4WTY6_9MICO</name>
<dbReference type="Proteomes" id="UP000703720">
    <property type="component" value="Unassembled WGS sequence"/>
</dbReference>
<dbReference type="PANTHER" id="PTHR34351">
    <property type="entry name" value="SLR1927 PROTEIN-RELATED"/>
    <property type="match status" value="1"/>
</dbReference>
<sequence>MPRRRTLTLRGTGALVAGVGCLIAANMLGAQILLYIGVLLLAVTVFSILAVRLPRRSGSVARQISTDLLTVSETSRVTLRVTLRALRVPRGLWRDVLPDAVSGDSAGEYPPETGQLSYLITGVRRGVWPIGPLVLRTVDPFGLAQREQAFGETRTVTVVPEVFTLAPLTVKVGAAGGTAQTSSSRLGQGSDNLSPRRYIPGDSMRRIHWRATAHRGQLMVRQEEEESSPDALVILDRSAARWARPGDAADPAFETAVSMCASVAVHLVQEGYGVDVIDSAGTLLGALRGHEDDRDGLLVALALVAPRGDARDITTLIGGTPPGPLVYITGELDEEDAALLRPSGAAAPMLFATAPLPGAVEAAVQHGWRVATLGDDVTESWEDVLPDRVGLGPAESQRGATDVAR</sequence>
<evidence type="ECO:0000256" key="1">
    <source>
        <dbReference type="SAM" id="MobiDB-lite"/>
    </source>
</evidence>
<proteinExistence type="predicted"/>
<feature type="transmembrane region" description="Helical" evidence="2">
    <location>
        <begin position="7"/>
        <end position="26"/>
    </location>
</feature>
<reference evidence="4 5" key="1">
    <citation type="submission" date="2021-03" db="EMBL/GenBank/DDBJ databases">
        <title>Sequencing the genomes of 1000 actinobacteria strains.</title>
        <authorList>
            <person name="Klenk H.-P."/>
        </authorList>
    </citation>
    <scope>NUCLEOTIDE SEQUENCE [LARGE SCALE GENOMIC DNA]</scope>
    <source>
        <strain evidence="4 5">DSM 13468</strain>
    </source>
</reference>
<organism evidence="4 5">
    <name type="scientific">Microbacterium phyllosphaerae</name>
    <dbReference type="NCBI Taxonomy" id="124798"/>
    <lineage>
        <taxon>Bacteria</taxon>
        <taxon>Bacillati</taxon>
        <taxon>Actinomycetota</taxon>
        <taxon>Actinomycetes</taxon>
        <taxon>Micrococcales</taxon>
        <taxon>Microbacteriaceae</taxon>
        <taxon>Microbacterium</taxon>
    </lineage>
</organism>
<feature type="compositionally biased region" description="Polar residues" evidence="1">
    <location>
        <begin position="178"/>
        <end position="193"/>
    </location>
</feature>
<gene>
    <name evidence="4" type="ORF">JOF42_003103</name>
</gene>
<protein>
    <submittedName>
        <fullName evidence="4">Uncharacterized protein (DUF58 family)</fullName>
    </submittedName>
</protein>
<evidence type="ECO:0000313" key="4">
    <source>
        <dbReference type="EMBL" id="MBP2379608.1"/>
    </source>
</evidence>
<accession>A0ABS4WTY6</accession>
<feature type="region of interest" description="Disordered" evidence="1">
    <location>
        <begin position="176"/>
        <end position="197"/>
    </location>
</feature>
<dbReference type="InterPro" id="IPR002881">
    <property type="entry name" value="DUF58"/>
</dbReference>
<evidence type="ECO:0000313" key="5">
    <source>
        <dbReference type="Proteomes" id="UP000703720"/>
    </source>
</evidence>